<gene>
    <name evidence="1" type="ORF">ECRASSUSDP1_LOCUS3587</name>
</gene>
<sequence>MIEKELDEKYNKPMFLNPNGHLDPKITKDLLSSCKRSRQPFSSSLSIKSFQRVVIPKKIYQKAHQFYRNLLESESSDRSGASLSRLTMKNDEKTDINIPLFRDLCLKKTKQEEWLQNINKNSNLNLRKKNLKIPMKKAINFLKNLKDLNTNQIACDRSNNVTKIIPHLFPKQVRSSSVFSQRGPPRPRKNSIKINLLAKSPGPPLPPQEPRRSVKTMVKASTARISPKRWVAENPKKFLEVPRPSELRDPLSLKSNNFVKTNLKTAIEQVHEAYCRNNRDLKVRNNNYLQEFTI</sequence>
<evidence type="ECO:0000313" key="2">
    <source>
        <dbReference type="Proteomes" id="UP001295684"/>
    </source>
</evidence>
<organism evidence="1 2">
    <name type="scientific">Euplotes crassus</name>
    <dbReference type="NCBI Taxonomy" id="5936"/>
    <lineage>
        <taxon>Eukaryota</taxon>
        <taxon>Sar</taxon>
        <taxon>Alveolata</taxon>
        <taxon>Ciliophora</taxon>
        <taxon>Intramacronucleata</taxon>
        <taxon>Spirotrichea</taxon>
        <taxon>Hypotrichia</taxon>
        <taxon>Euplotida</taxon>
        <taxon>Euplotidae</taxon>
        <taxon>Moneuplotes</taxon>
    </lineage>
</organism>
<reference evidence="1" key="1">
    <citation type="submission" date="2023-07" db="EMBL/GenBank/DDBJ databases">
        <authorList>
            <consortium name="AG Swart"/>
            <person name="Singh M."/>
            <person name="Singh A."/>
            <person name="Seah K."/>
            <person name="Emmerich C."/>
        </authorList>
    </citation>
    <scope>NUCLEOTIDE SEQUENCE</scope>
    <source>
        <strain evidence="1">DP1</strain>
    </source>
</reference>
<keyword evidence="2" id="KW-1185">Reference proteome</keyword>
<protein>
    <submittedName>
        <fullName evidence="1">Uncharacterized protein</fullName>
    </submittedName>
</protein>
<dbReference type="AlphaFoldDB" id="A0AAD1X9D9"/>
<dbReference type="Proteomes" id="UP001295684">
    <property type="component" value="Unassembled WGS sequence"/>
</dbReference>
<comment type="caution">
    <text evidence="1">The sequence shown here is derived from an EMBL/GenBank/DDBJ whole genome shotgun (WGS) entry which is preliminary data.</text>
</comment>
<accession>A0AAD1X9D9</accession>
<evidence type="ECO:0000313" key="1">
    <source>
        <dbReference type="EMBL" id="CAI2362265.1"/>
    </source>
</evidence>
<name>A0AAD1X9D9_EUPCR</name>
<proteinExistence type="predicted"/>
<dbReference type="EMBL" id="CAMPGE010003429">
    <property type="protein sequence ID" value="CAI2362265.1"/>
    <property type="molecule type" value="Genomic_DNA"/>
</dbReference>